<protein>
    <submittedName>
        <fullName evidence="2">Uncharacterized protein</fullName>
    </submittedName>
</protein>
<gene>
    <name evidence="2" type="ORF">GCM10010387_16980</name>
</gene>
<evidence type="ECO:0000313" key="3">
    <source>
        <dbReference type="Proteomes" id="UP000630936"/>
    </source>
</evidence>
<organism evidence="2 3">
    <name type="scientific">Streptomyces inusitatus</name>
    <dbReference type="NCBI Taxonomy" id="68221"/>
    <lineage>
        <taxon>Bacteria</taxon>
        <taxon>Bacillati</taxon>
        <taxon>Actinomycetota</taxon>
        <taxon>Actinomycetes</taxon>
        <taxon>Kitasatosporales</taxon>
        <taxon>Streptomycetaceae</taxon>
        <taxon>Streptomyces</taxon>
    </lineage>
</organism>
<reference evidence="2" key="1">
    <citation type="journal article" date="2014" name="Int. J. Syst. Evol. Microbiol.">
        <title>Complete genome sequence of Corynebacterium casei LMG S-19264T (=DSM 44701T), isolated from a smear-ripened cheese.</title>
        <authorList>
            <consortium name="US DOE Joint Genome Institute (JGI-PGF)"/>
            <person name="Walter F."/>
            <person name="Albersmeier A."/>
            <person name="Kalinowski J."/>
            <person name="Ruckert C."/>
        </authorList>
    </citation>
    <scope>NUCLEOTIDE SEQUENCE</scope>
    <source>
        <strain evidence="2">JCM 4988</strain>
    </source>
</reference>
<keyword evidence="3" id="KW-1185">Reference proteome</keyword>
<comment type="caution">
    <text evidence="2">The sequence shown here is derived from an EMBL/GenBank/DDBJ whole genome shotgun (WGS) entry which is preliminary data.</text>
</comment>
<name>A0A918PV82_9ACTN</name>
<dbReference type="EMBL" id="BMWG01000003">
    <property type="protein sequence ID" value="GGZ24249.1"/>
    <property type="molecule type" value="Genomic_DNA"/>
</dbReference>
<evidence type="ECO:0000256" key="1">
    <source>
        <dbReference type="SAM" id="MobiDB-lite"/>
    </source>
</evidence>
<feature type="region of interest" description="Disordered" evidence="1">
    <location>
        <begin position="64"/>
        <end position="86"/>
    </location>
</feature>
<reference evidence="2" key="2">
    <citation type="submission" date="2020-09" db="EMBL/GenBank/DDBJ databases">
        <authorList>
            <person name="Sun Q."/>
            <person name="Ohkuma M."/>
        </authorList>
    </citation>
    <scope>NUCLEOTIDE SEQUENCE</scope>
    <source>
        <strain evidence="2">JCM 4988</strain>
    </source>
</reference>
<proteinExistence type="predicted"/>
<dbReference type="Proteomes" id="UP000630936">
    <property type="component" value="Unassembled WGS sequence"/>
</dbReference>
<evidence type="ECO:0000313" key="2">
    <source>
        <dbReference type="EMBL" id="GGZ24249.1"/>
    </source>
</evidence>
<accession>A0A918PV82</accession>
<sequence length="86" mass="9569">MGLHGLRRIPVLLLRVLLLRVPVAGRRLYGRAEASRETGRGLLRRPETGRRLIRRGRGRLRHGVRTSGRIGAGGDEQGSEPAVITW</sequence>
<dbReference type="AlphaFoldDB" id="A0A918PV82"/>